<dbReference type="GO" id="GO:0008374">
    <property type="term" value="F:O-acyltransferase activity"/>
    <property type="evidence" value="ECO:0007669"/>
    <property type="project" value="TreeGrafter"/>
</dbReference>
<comment type="caution">
    <text evidence="3">The sequence shown here is derived from an EMBL/GenBank/DDBJ whole genome shotgun (WGS) entry which is preliminary data.</text>
</comment>
<sequence length="173" mass="18776">MGGRSRIMWRIAYAASAKLLPQSTYSKFSRRMRGFFARRICASVGEDVNIERGATFGSLIVIGDRSGIGVDCELHGEIYIGNDVMMAPECVFYTSNHETGRIDIPMNQQGRTLPKPITIGNDVWIGRRVMIMPGVNVGDGCILAAGTVVTKNLPPYSIAGGVPAKVLGTRIEQ</sequence>
<evidence type="ECO:0000256" key="1">
    <source>
        <dbReference type="ARBA" id="ARBA00007274"/>
    </source>
</evidence>
<dbReference type="InterPro" id="IPR011004">
    <property type="entry name" value="Trimer_LpxA-like_sf"/>
</dbReference>
<dbReference type="Pfam" id="PF00132">
    <property type="entry name" value="Hexapep"/>
    <property type="match status" value="1"/>
</dbReference>
<dbReference type="PANTHER" id="PTHR23416:SF23">
    <property type="entry name" value="ACETYLTRANSFERASE C18B11.09C-RELATED"/>
    <property type="match status" value="1"/>
</dbReference>
<dbReference type="CDD" id="cd04647">
    <property type="entry name" value="LbH_MAT_like"/>
    <property type="match status" value="1"/>
</dbReference>
<dbReference type="AlphaFoldDB" id="A0A369MYQ0"/>
<dbReference type="GO" id="GO:0005829">
    <property type="term" value="C:cytosol"/>
    <property type="evidence" value="ECO:0007669"/>
    <property type="project" value="TreeGrafter"/>
</dbReference>
<organism evidence="3 4">
    <name type="scientific">Eggerthella lenta</name>
    <name type="common">Eubacterium lentum</name>
    <dbReference type="NCBI Taxonomy" id="84112"/>
    <lineage>
        <taxon>Bacteria</taxon>
        <taxon>Bacillati</taxon>
        <taxon>Actinomycetota</taxon>
        <taxon>Coriobacteriia</taxon>
        <taxon>Eggerthellales</taxon>
        <taxon>Eggerthellaceae</taxon>
        <taxon>Eggerthella</taxon>
    </lineage>
</organism>
<gene>
    <name evidence="3" type="ORF">GO726_12580</name>
</gene>
<dbReference type="PANTHER" id="PTHR23416">
    <property type="entry name" value="SIALIC ACID SYNTHASE-RELATED"/>
    <property type="match status" value="1"/>
</dbReference>
<dbReference type="EMBL" id="WPOM01000032">
    <property type="protein sequence ID" value="MVN33991.1"/>
    <property type="molecule type" value="Genomic_DNA"/>
</dbReference>
<dbReference type="InterPro" id="IPR051159">
    <property type="entry name" value="Hexapeptide_acetyltransf"/>
</dbReference>
<evidence type="ECO:0000256" key="2">
    <source>
        <dbReference type="ARBA" id="ARBA00022679"/>
    </source>
</evidence>
<keyword evidence="2 3" id="KW-0808">Transferase</keyword>
<reference evidence="3 4" key="1">
    <citation type="submission" date="2019-11" db="EMBL/GenBank/DDBJ databases">
        <title>Whole genome shotgun sequencing (WGS) data from Adlercreutzia equolifaciens ResAG-91, Eggerthella lenta MRI-F36, MRI-F37, MRI-F40, ResAG-49, ResAG-88, ResAG-121, ResAG-145, and Gordonibacter sp. ResAG-5, ResAG-26, ResAG-43, ResAG-50, ResAG-59.</title>
        <authorList>
            <person name="Stoll D.A."/>
            <person name="Danylec N."/>
            <person name="Franz C.M.A.P."/>
            <person name="Huch M."/>
        </authorList>
    </citation>
    <scope>NUCLEOTIDE SEQUENCE [LARGE SCALE GENOMIC DNA]</scope>
    <source>
        <strain evidence="3 4">ResAG-88</strain>
    </source>
</reference>
<dbReference type="InterPro" id="IPR001451">
    <property type="entry name" value="Hexapep"/>
</dbReference>
<evidence type="ECO:0000313" key="4">
    <source>
        <dbReference type="Proteomes" id="UP000436429"/>
    </source>
</evidence>
<proteinExistence type="inferred from homology"/>
<evidence type="ECO:0000313" key="3">
    <source>
        <dbReference type="EMBL" id="MVN33991.1"/>
    </source>
</evidence>
<protein>
    <submittedName>
        <fullName evidence="3">Transferase</fullName>
    </submittedName>
</protein>
<name>A0A369MYQ0_EGGLN</name>
<dbReference type="SUPFAM" id="SSF51161">
    <property type="entry name" value="Trimeric LpxA-like enzymes"/>
    <property type="match status" value="1"/>
</dbReference>
<dbReference type="Gene3D" id="2.160.10.10">
    <property type="entry name" value="Hexapeptide repeat proteins"/>
    <property type="match status" value="1"/>
</dbReference>
<comment type="similarity">
    <text evidence="1">Belongs to the transferase hexapeptide repeat family.</text>
</comment>
<accession>A0A369MYQ0</accession>
<dbReference type="Proteomes" id="UP000436429">
    <property type="component" value="Unassembled WGS sequence"/>
</dbReference>